<dbReference type="InterPro" id="IPR003583">
    <property type="entry name" value="Hlx-hairpin-Hlx_DNA-bd_motif"/>
</dbReference>
<dbReference type="InterPro" id="IPR010994">
    <property type="entry name" value="RuvA_2-like"/>
</dbReference>
<dbReference type="SMART" id="SM00278">
    <property type="entry name" value="HhH1"/>
    <property type="match status" value="2"/>
</dbReference>
<dbReference type="RefSeq" id="WP_235715624.1">
    <property type="nucleotide sequence ID" value="NZ_BAUU01000006.1"/>
</dbReference>
<evidence type="ECO:0000313" key="4">
    <source>
        <dbReference type="Proteomes" id="UP000018895"/>
    </source>
</evidence>
<keyword evidence="4" id="KW-1185">Reference proteome</keyword>
<comment type="caution">
    <text evidence="3">The sequence shown here is derived from an EMBL/GenBank/DDBJ whole genome shotgun (WGS) entry which is preliminary data.</text>
</comment>
<dbReference type="AlphaFoldDB" id="W4QDA3"/>
<name>W4QDA3_9BACI</name>
<dbReference type="Pfam" id="PF12836">
    <property type="entry name" value="HHH_3"/>
    <property type="match status" value="1"/>
</dbReference>
<feature type="domain" description="Metallo-beta-lactamase" evidence="2">
    <location>
        <begin position="67"/>
        <end position="262"/>
    </location>
</feature>
<dbReference type="Gene3D" id="1.10.150.320">
    <property type="entry name" value="Photosystem II 12 kDa extrinsic protein"/>
    <property type="match status" value="1"/>
</dbReference>
<dbReference type="SUPFAM" id="SSF56281">
    <property type="entry name" value="Metallo-hydrolase/oxidoreductase"/>
    <property type="match status" value="1"/>
</dbReference>
<dbReference type="SUPFAM" id="SSF47781">
    <property type="entry name" value="RuvA domain 2-like"/>
    <property type="match status" value="1"/>
</dbReference>
<protein>
    <submittedName>
        <fullName evidence="3">Late competence protein ComEC</fullName>
    </submittedName>
</protein>
<gene>
    <name evidence="3" type="ORF">JCM9152_1043</name>
</gene>
<feature type="domain" description="Helix-hairpin-helix DNA-binding motif class 1" evidence="1">
    <location>
        <begin position="371"/>
        <end position="390"/>
    </location>
</feature>
<dbReference type="EMBL" id="BAUU01000006">
    <property type="protein sequence ID" value="GAE29668.1"/>
    <property type="molecule type" value="Genomic_DNA"/>
</dbReference>
<dbReference type="PANTHER" id="PTHR30619:SF7">
    <property type="entry name" value="BETA-LACTAMASE DOMAIN PROTEIN"/>
    <property type="match status" value="1"/>
</dbReference>
<dbReference type="PROSITE" id="PS51257">
    <property type="entry name" value="PROKAR_LIPOPROTEIN"/>
    <property type="match status" value="1"/>
</dbReference>
<evidence type="ECO:0000313" key="3">
    <source>
        <dbReference type="EMBL" id="GAE29668.1"/>
    </source>
</evidence>
<dbReference type="Proteomes" id="UP000018895">
    <property type="component" value="Unassembled WGS sequence"/>
</dbReference>
<dbReference type="SMART" id="SM00849">
    <property type="entry name" value="Lactamase_B"/>
    <property type="match status" value="1"/>
</dbReference>
<dbReference type="InterPro" id="IPR001279">
    <property type="entry name" value="Metallo-B-lactamas"/>
</dbReference>
<dbReference type="InterPro" id="IPR036866">
    <property type="entry name" value="RibonucZ/Hydroxyglut_hydro"/>
</dbReference>
<feature type="domain" description="Helix-hairpin-helix DNA-binding motif class 1" evidence="1">
    <location>
        <begin position="345"/>
        <end position="364"/>
    </location>
</feature>
<evidence type="ECO:0000259" key="1">
    <source>
        <dbReference type="SMART" id="SM00278"/>
    </source>
</evidence>
<organism evidence="3 4">
    <name type="scientific">Halalkalibacter hemicellulosilyticusJCM 9152</name>
    <dbReference type="NCBI Taxonomy" id="1236971"/>
    <lineage>
        <taxon>Bacteria</taxon>
        <taxon>Bacillati</taxon>
        <taxon>Bacillota</taxon>
        <taxon>Bacilli</taxon>
        <taxon>Bacillales</taxon>
        <taxon>Bacillaceae</taxon>
        <taxon>Halalkalibacter</taxon>
    </lineage>
</organism>
<dbReference type="PANTHER" id="PTHR30619">
    <property type="entry name" value="DNA INTERNALIZATION/COMPETENCE PROTEIN COMEC/REC2"/>
    <property type="match status" value="1"/>
</dbReference>
<dbReference type="CDD" id="cd07731">
    <property type="entry name" value="ComA-like_MBL-fold"/>
    <property type="match status" value="1"/>
</dbReference>
<dbReference type="Pfam" id="PF00753">
    <property type="entry name" value="Lactamase_B"/>
    <property type="match status" value="1"/>
</dbReference>
<dbReference type="GO" id="GO:0003677">
    <property type="term" value="F:DNA binding"/>
    <property type="evidence" value="ECO:0007669"/>
    <property type="project" value="InterPro"/>
</dbReference>
<dbReference type="GO" id="GO:0006281">
    <property type="term" value="P:DNA repair"/>
    <property type="evidence" value="ECO:0007669"/>
    <property type="project" value="InterPro"/>
</dbReference>
<dbReference type="STRING" id="1236971.JCM9152_1043"/>
<dbReference type="InterPro" id="IPR052159">
    <property type="entry name" value="Competence_DNA_uptake"/>
</dbReference>
<proteinExistence type="predicted"/>
<reference evidence="3" key="1">
    <citation type="journal article" date="2014" name="Genome Announc.">
        <title>Draft Genome Sequences of Three Alkaliphilic Bacillus Strains, Bacillus wakoensis JCM 9140T, Bacillus akibai JCM 9157T, and Bacillus hemicellulosilyticus JCM 9152T.</title>
        <authorList>
            <person name="Yuki M."/>
            <person name="Oshima K."/>
            <person name="Suda W."/>
            <person name="Oshida Y."/>
            <person name="Kitamura K."/>
            <person name="Iida T."/>
            <person name="Hattori M."/>
            <person name="Ohkuma M."/>
        </authorList>
    </citation>
    <scope>NUCLEOTIDE SEQUENCE [LARGE SCALE GENOMIC DNA]</scope>
    <source>
        <strain evidence="3">JCM 9152</strain>
    </source>
</reference>
<dbReference type="Gene3D" id="3.60.15.10">
    <property type="entry name" value="Ribonuclease Z/Hydroxyacylglutathione hydrolase-like"/>
    <property type="match status" value="1"/>
</dbReference>
<dbReference type="InterPro" id="IPR035681">
    <property type="entry name" value="ComA-like_MBL"/>
</dbReference>
<evidence type="ECO:0000259" key="2">
    <source>
        <dbReference type="SMART" id="SM00849"/>
    </source>
</evidence>
<sequence length="396" mass="44267">MYTYVLKRLAVFSIIILVGCGQVDQGQPSDDVEIDINADHEYKEEDHAERVEEGLEPLKVHFIDVGQADATLFEYSVDGEEYRILFDAGHWMEEDLLHYLQANDIEHIDIMVGSHPHSDHIGQMDLILETMDVSEVWMSGDVTTSQTFLRVIEAVEASDADYHEPRAGEVYDVGPLEIEILNPDQLTGDVHEGSIGAMFTYGDTRFVLTGDAEKQTEEAMIKRGYDLDADVLKLGHHGSSTSTIPAFLQAVNPAIAIISAGEDNQYGHPHREVVERVADAKVEMYATFVHGTIVVESDGETLQIRTEREGYMDPSNQQLTEIDEEPLEEQAVESDCININEATIELLQEINHIGEERAETLIELRPFESMEDLIRINGIGDGRLADIINEGIACVR</sequence>
<accession>W4QDA3</accession>